<feature type="transmembrane region" description="Helical" evidence="1">
    <location>
        <begin position="46"/>
        <end position="64"/>
    </location>
</feature>
<name>A0A4R8M3A2_9BACT</name>
<evidence type="ECO:0000313" key="2">
    <source>
        <dbReference type="EMBL" id="TDY59464.1"/>
    </source>
</evidence>
<sequence>MTDGDVLLVALGIVLGLYLFHRTGYSPGGIITPGFLAMEMASPGRIAAAFGCALAVAALLSLLVRGTGMYGRQRTGAAMLLALGLKVMLGDLFPAAPVWIGWVIPGLIGADMQRQGIIPTVAAAMASAFAASLAAALLLSISGVLP</sequence>
<dbReference type="Proteomes" id="UP000295066">
    <property type="component" value="Unassembled WGS sequence"/>
</dbReference>
<dbReference type="RefSeq" id="WP_166670127.1">
    <property type="nucleotide sequence ID" value="NZ_SORI01000013.1"/>
</dbReference>
<feature type="transmembrane region" description="Helical" evidence="1">
    <location>
        <begin position="76"/>
        <end position="104"/>
    </location>
</feature>
<dbReference type="Pfam" id="PF14102">
    <property type="entry name" value="Caps_synth_CapC"/>
    <property type="match status" value="1"/>
</dbReference>
<feature type="transmembrane region" description="Helical" evidence="1">
    <location>
        <begin position="116"/>
        <end position="141"/>
    </location>
</feature>
<evidence type="ECO:0000313" key="3">
    <source>
        <dbReference type="Proteomes" id="UP000295066"/>
    </source>
</evidence>
<keyword evidence="1" id="KW-0472">Membrane</keyword>
<dbReference type="EMBL" id="SORI01000013">
    <property type="protein sequence ID" value="TDY59464.1"/>
    <property type="molecule type" value="Genomic_DNA"/>
</dbReference>
<accession>A0A4R8M3A2</accession>
<gene>
    <name evidence="2" type="ORF">C8D99_11341</name>
</gene>
<protein>
    <submittedName>
        <fullName evidence="2">Poly-gamma-glutamate biosynthesis protein PgsC/CapC</fullName>
    </submittedName>
</protein>
<evidence type="ECO:0000256" key="1">
    <source>
        <dbReference type="SAM" id="Phobius"/>
    </source>
</evidence>
<keyword evidence="1" id="KW-0812">Transmembrane</keyword>
<dbReference type="InterPro" id="IPR008338">
    <property type="entry name" value="Capsule_biosynth_CapC"/>
</dbReference>
<keyword evidence="3" id="KW-1185">Reference proteome</keyword>
<reference evidence="2 3" key="1">
    <citation type="submission" date="2019-03" db="EMBL/GenBank/DDBJ databases">
        <title>Genomic Encyclopedia of Type Strains, Phase IV (KMG-IV): sequencing the most valuable type-strain genomes for metagenomic binning, comparative biology and taxonomic classification.</title>
        <authorList>
            <person name="Goeker M."/>
        </authorList>
    </citation>
    <scope>NUCLEOTIDE SEQUENCE [LARGE SCALE GENOMIC DNA]</scope>
    <source>
        <strain evidence="2 3">DSM 25964</strain>
    </source>
</reference>
<proteinExistence type="predicted"/>
<dbReference type="GO" id="GO:0045227">
    <property type="term" value="P:capsule polysaccharide biosynthetic process"/>
    <property type="evidence" value="ECO:0007669"/>
    <property type="project" value="InterPro"/>
</dbReference>
<comment type="caution">
    <text evidence="2">The sequence shown here is derived from an EMBL/GenBank/DDBJ whole genome shotgun (WGS) entry which is preliminary data.</text>
</comment>
<organism evidence="2 3">
    <name type="scientific">Aminivibrio pyruvatiphilus</name>
    <dbReference type="NCBI Taxonomy" id="1005740"/>
    <lineage>
        <taxon>Bacteria</taxon>
        <taxon>Thermotogati</taxon>
        <taxon>Synergistota</taxon>
        <taxon>Synergistia</taxon>
        <taxon>Synergistales</taxon>
        <taxon>Aminobacteriaceae</taxon>
        <taxon>Aminivibrio</taxon>
    </lineage>
</organism>
<dbReference type="AlphaFoldDB" id="A0A4R8M3A2"/>
<keyword evidence="1" id="KW-1133">Transmembrane helix</keyword>
<dbReference type="GO" id="GO:0016020">
    <property type="term" value="C:membrane"/>
    <property type="evidence" value="ECO:0007669"/>
    <property type="project" value="InterPro"/>
</dbReference>